<keyword evidence="4" id="KW-1185">Reference proteome</keyword>
<evidence type="ECO:0000313" key="3">
    <source>
        <dbReference type="EMBL" id="KAK0714683.1"/>
    </source>
</evidence>
<reference evidence="3" key="1">
    <citation type="submission" date="2023-06" db="EMBL/GenBank/DDBJ databases">
        <title>Genome-scale phylogeny and comparative genomics of the fungal order Sordariales.</title>
        <authorList>
            <consortium name="Lawrence Berkeley National Laboratory"/>
            <person name="Hensen N."/>
            <person name="Bonometti L."/>
            <person name="Westerberg I."/>
            <person name="Brannstrom I.O."/>
            <person name="Guillou S."/>
            <person name="Cros-Aarteil S."/>
            <person name="Calhoun S."/>
            <person name="Haridas S."/>
            <person name="Kuo A."/>
            <person name="Mondo S."/>
            <person name="Pangilinan J."/>
            <person name="Riley R."/>
            <person name="Labutti K."/>
            <person name="Andreopoulos B."/>
            <person name="Lipzen A."/>
            <person name="Chen C."/>
            <person name="Yanf M."/>
            <person name="Daum C."/>
            <person name="Ng V."/>
            <person name="Clum A."/>
            <person name="Steindorff A."/>
            <person name="Ohm R."/>
            <person name="Martin F."/>
            <person name="Silar P."/>
            <person name="Natvig D."/>
            <person name="Lalanne C."/>
            <person name="Gautier V."/>
            <person name="Ament-Velasquez S.L."/>
            <person name="Kruys A."/>
            <person name="Hutchinson M.I."/>
            <person name="Powell A.J."/>
            <person name="Barry K."/>
            <person name="Miller A.N."/>
            <person name="Grigoriev I.V."/>
            <person name="Debuchy R."/>
            <person name="Gladieux P."/>
            <person name="Thoren M.H."/>
            <person name="Johannesson H."/>
        </authorList>
    </citation>
    <scope>NUCLEOTIDE SEQUENCE</scope>
    <source>
        <strain evidence="3">SMH4607-1</strain>
    </source>
</reference>
<feature type="compositionally biased region" description="Low complexity" evidence="1">
    <location>
        <begin position="82"/>
        <end position="96"/>
    </location>
</feature>
<dbReference type="EMBL" id="JAUKUA010000004">
    <property type="protein sequence ID" value="KAK0714683.1"/>
    <property type="molecule type" value="Genomic_DNA"/>
</dbReference>
<feature type="signal peptide" evidence="2">
    <location>
        <begin position="1"/>
        <end position="16"/>
    </location>
</feature>
<name>A0AA40AF55_9PEZI</name>
<accession>A0AA40AF55</accession>
<sequence length="102" mass="11436">MMLILFCILFDSPIRSWCSLAKASDCRSLVAASSDRRWLDPPLSVRHWTLYFFPSVSTSRSKSLMLLRLTVTAWKRPLPVLSRSSSPASSAAQPRASPHRSS</sequence>
<evidence type="ECO:0000313" key="4">
    <source>
        <dbReference type="Proteomes" id="UP001172102"/>
    </source>
</evidence>
<protein>
    <recommendedName>
        <fullName evidence="5">Secreted protein</fullName>
    </recommendedName>
</protein>
<organism evidence="3 4">
    <name type="scientific">Lasiosphaeris hirsuta</name>
    <dbReference type="NCBI Taxonomy" id="260670"/>
    <lineage>
        <taxon>Eukaryota</taxon>
        <taxon>Fungi</taxon>
        <taxon>Dikarya</taxon>
        <taxon>Ascomycota</taxon>
        <taxon>Pezizomycotina</taxon>
        <taxon>Sordariomycetes</taxon>
        <taxon>Sordariomycetidae</taxon>
        <taxon>Sordariales</taxon>
        <taxon>Lasiosphaeriaceae</taxon>
        <taxon>Lasiosphaeris</taxon>
    </lineage>
</organism>
<comment type="caution">
    <text evidence="3">The sequence shown here is derived from an EMBL/GenBank/DDBJ whole genome shotgun (WGS) entry which is preliminary data.</text>
</comment>
<feature type="region of interest" description="Disordered" evidence="1">
    <location>
        <begin position="80"/>
        <end position="102"/>
    </location>
</feature>
<dbReference type="AlphaFoldDB" id="A0AA40AF55"/>
<keyword evidence="2" id="KW-0732">Signal</keyword>
<evidence type="ECO:0000256" key="1">
    <source>
        <dbReference type="SAM" id="MobiDB-lite"/>
    </source>
</evidence>
<feature type="chain" id="PRO_5041391753" description="Secreted protein" evidence="2">
    <location>
        <begin position="17"/>
        <end position="102"/>
    </location>
</feature>
<proteinExistence type="predicted"/>
<gene>
    <name evidence="3" type="ORF">B0H67DRAFT_578795</name>
</gene>
<evidence type="ECO:0008006" key="5">
    <source>
        <dbReference type="Google" id="ProtNLM"/>
    </source>
</evidence>
<dbReference type="Proteomes" id="UP001172102">
    <property type="component" value="Unassembled WGS sequence"/>
</dbReference>
<evidence type="ECO:0000256" key="2">
    <source>
        <dbReference type="SAM" id="SignalP"/>
    </source>
</evidence>